<dbReference type="AlphaFoldDB" id="A0A9W3SGS8"/>
<sequence>MPQMQTFSHNMFGNVEIFIKDGKEYFPAIDVAKVLGYSNPHDALSKHCKKDGVAFCEVIDSLGRTQEKKFINEGNLYRLLVKSKLPQAEQFEKWVFDEVLPSIRKHGAYMTPPTINALLQDPDLLISLASQLKDEQLARKMAEQKNLMLTQQVAETASKITYLDQILQSKDTVTVSQIAADYGLSAVRLNKILKDEKVQYKVNKQWLLYVKHQNKGYTKSQTVDVTHSDGSRSIKMNTRWTQKGRLFIHDMLTKRGIIPEMDKKAVYMI</sequence>
<dbReference type="GO" id="GO:0003677">
    <property type="term" value="F:DNA binding"/>
    <property type="evidence" value="ECO:0007669"/>
    <property type="project" value="InterPro"/>
</dbReference>
<dbReference type="Pfam" id="PF02498">
    <property type="entry name" value="Bro-N"/>
    <property type="match status" value="1"/>
</dbReference>
<dbReference type="PANTHER" id="PTHR36180">
    <property type="entry name" value="DNA-BINDING PROTEIN-RELATED-RELATED"/>
    <property type="match status" value="1"/>
</dbReference>
<accession>A0A9W3SGS8</accession>
<dbReference type="PROSITE" id="PS51750">
    <property type="entry name" value="BRO_N"/>
    <property type="match status" value="1"/>
</dbReference>
<protein>
    <submittedName>
        <fullName evidence="2">Prophage antirepressor</fullName>
    </submittedName>
</protein>
<evidence type="ECO:0000313" key="2">
    <source>
        <dbReference type="EMBL" id="ANS51156.1"/>
    </source>
</evidence>
<dbReference type="PANTHER" id="PTHR36180:SF2">
    <property type="entry name" value="BRO FAMILY PROTEIN"/>
    <property type="match status" value="1"/>
</dbReference>
<evidence type="ECO:0000259" key="1">
    <source>
        <dbReference type="PROSITE" id="PS51750"/>
    </source>
</evidence>
<dbReference type="RefSeq" id="WP_065485752.1">
    <property type="nucleotide sequence ID" value="NZ_CP015350.1"/>
</dbReference>
<gene>
    <name evidence="2" type="ORF">BT246_58600</name>
</gene>
<dbReference type="Pfam" id="PF03374">
    <property type="entry name" value="ANT"/>
    <property type="match status" value="1"/>
</dbReference>
<organism evidence="2 3">
    <name type="scientific">Bacillus thuringiensis</name>
    <dbReference type="NCBI Taxonomy" id="1428"/>
    <lineage>
        <taxon>Bacteria</taxon>
        <taxon>Bacillati</taxon>
        <taxon>Bacillota</taxon>
        <taxon>Bacilli</taxon>
        <taxon>Bacillales</taxon>
        <taxon>Bacillaceae</taxon>
        <taxon>Bacillus</taxon>
        <taxon>Bacillus cereus group</taxon>
    </lineage>
</organism>
<dbReference type="InterPro" id="IPR005039">
    <property type="entry name" value="Ant_C"/>
</dbReference>
<dbReference type="InterPro" id="IPR003497">
    <property type="entry name" value="BRO_N_domain"/>
</dbReference>
<proteinExistence type="predicted"/>
<dbReference type="EMBL" id="CP015350">
    <property type="protein sequence ID" value="ANS51156.1"/>
    <property type="molecule type" value="Genomic_DNA"/>
</dbReference>
<evidence type="ECO:0000313" key="3">
    <source>
        <dbReference type="Proteomes" id="UP000092743"/>
    </source>
</evidence>
<feature type="domain" description="Bro-N" evidence="1">
    <location>
        <begin position="9"/>
        <end position="107"/>
    </location>
</feature>
<dbReference type="Proteomes" id="UP000092743">
    <property type="component" value="Chromosome"/>
</dbReference>
<dbReference type="SMART" id="SM01040">
    <property type="entry name" value="Bro-N"/>
    <property type="match status" value="1"/>
</dbReference>
<reference evidence="2 3" key="1">
    <citation type="submission" date="2016-04" db="EMBL/GenBank/DDBJ databases">
        <title>High quality genome of the nematocidal Bacillus thuringiensis MYBT18246.</title>
        <authorList>
            <person name="Hollensteiner J."/>
            <person name="Poehlein A."/>
            <person name="Sproeer C."/>
            <person name="Bunk B."/>
            <person name="Rosenstiel P."/>
            <person name="Schulenburg H."/>
            <person name="Liesegang H."/>
        </authorList>
    </citation>
    <scope>NUCLEOTIDE SEQUENCE [LARGE SCALE GENOMIC DNA]</scope>
    <source>
        <strain evidence="2 3">MYBT18246</strain>
    </source>
</reference>
<name>A0A9W3SGS8_BACTU</name>